<dbReference type="EMBL" id="CP013140">
    <property type="protein sequence ID" value="ALN59376.1"/>
    <property type="molecule type" value="Genomic_DNA"/>
</dbReference>
<evidence type="ECO:0000256" key="1">
    <source>
        <dbReference type="ARBA" id="ARBA00002190"/>
    </source>
</evidence>
<evidence type="ECO:0000313" key="8">
    <source>
        <dbReference type="EMBL" id="ALN59376.1"/>
    </source>
</evidence>
<comment type="function">
    <text evidence="1">Required for the transposition of the insertion element.</text>
</comment>
<evidence type="ECO:0000256" key="5">
    <source>
        <dbReference type="ARBA" id="ARBA00023172"/>
    </source>
</evidence>
<dbReference type="InterPro" id="IPR012337">
    <property type="entry name" value="RNaseH-like_sf"/>
</dbReference>
<accession>A0A0S2DLK6</accession>
<feature type="compositionally biased region" description="Basic and acidic residues" evidence="6">
    <location>
        <begin position="141"/>
        <end position="159"/>
    </location>
</feature>
<keyword evidence="3" id="KW-0815">Transposition</keyword>
<dbReference type="InterPro" id="IPR001584">
    <property type="entry name" value="Integrase_cat-core"/>
</dbReference>
<dbReference type="Pfam" id="PF13936">
    <property type="entry name" value="HTH_38"/>
    <property type="match status" value="1"/>
</dbReference>
<dbReference type="KEGG" id="lez:GLE_4034"/>
<dbReference type="Proteomes" id="UP000061569">
    <property type="component" value="Chromosome"/>
</dbReference>
<feature type="domain" description="Integrase catalytic" evidence="7">
    <location>
        <begin position="164"/>
        <end position="317"/>
    </location>
</feature>
<evidence type="ECO:0000313" key="9">
    <source>
        <dbReference type="Proteomes" id="UP000061569"/>
    </source>
</evidence>
<name>A0A0S2DLK6_LYSEN</name>
<dbReference type="GO" id="GO:0004803">
    <property type="term" value="F:transposase activity"/>
    <property type="evidence" value="ECO:0007669"/>
    <property type="project" value="InterPro"/>
</dbReference>
<reference evidence="8 9" key="1">
    <citation type="submission" date="2015-11" db="EMBL/GenBank/DDBJ databases">
        <title>Genome sequences of Lysobacter enzymogenes strain C3 and Lysobacter antibioticus ATCC 29479.</title>
        <authorList>
            <person name="Kobayashi D.Y."/>
        </authorList>
    </citation>
    <scope>NUCLEOTIDE SEQUENCE [LARGE SCALE GENOMIC DNA]</scope>
    <source>
        <strain evidence="8 9">C3</strain>
    </source>
</reference>
<organism evidence="8 9">
    <name type="scientific">Lysobacter enzymogenes</name>
    <dbReference type="NCBI Taxonomy" id="69"/>
    <lineage>
        <taxon>Bacteria</taxon>
        <taxon>Pseudomonadati</taxon>
        <taxon>Pseudomonadota</taxon>
        <taxon>Gammaproteobacteria</taxon>
        <taxon>Lysobacterales</taxon>
        <taxon>Lysobacteraceae</taxon>
        <taxon>Lysobacter</taxon>
    </lineage>
</organism>
<dbReference type="InterPro" id="IPR025246">
    <property type="entry name" value="IS30-like_HTH"/>
</dbReference>
<dbReference type="GO" id="GO:0005829">
    <property type="term" value="C:cytosol"/>
    <property type="evidence" value="ECO:0007669"/>
    <property type="project" value="TreeGrafter"/>
</dbReference>
<dbReference type="GO" id="GO:0006313">
    <property type="term" value="P:DNA transposition"/>
    <property type="evidence" value="ECO:0007669"/>
    <property type="project" value="InterPro"/>
</dbReference>
<proteinExistence type="inferred from homology"/>
<dbReference type="GO" id="GO:0003677">
    <property type="term" value="F:DNA binding"/>
    <property type="evidence" value="ECO:0007669"/>
    <property type="project" value="UniProtKB-KW"/>
</dbReference>
<keyword evidence="4" id="KW-0238">DNA-binding</keyword>
<dbReference type="AlphaFoldDB" id="A0A0S2DLK6"/>
<dbReference type="InterPro" id="IPR036397">
    <property type="entry name" value="RNaseH_sf"/>
</dbReference>
<dbReference type="InterPro" id="IPR001598">
    <property type="entry name" value="Transposase_IS30_CS"/>
</dbReference>
<dbReference type="Gene3D" id="3.30.420.10">
    <property type="entry name" value="Ribonuclease H-like superfamily/Ribonuclease H"/>
    <property type="match status" value="1"/>
</dbReference>
<sequence length="333" mass="38352">MAWVRQGLSARQIARELQRAQSIITRELRRNGRALIGRPRKVPGYDAALAQQRAVGLRQRPRRPRKLRGDAALWPEVLILLRAGWSPQQASLKLRRLHPDDSAWHVSHETIYRALYAMPRGELRRQILLRHKRAARRPQRRTPDGRGRMTDLPSIHDRPPEVEERLLPGHWEGDLIKGARNQSSVGVLVCRQSLFVMLVRLPDATAQSVLEGFTQAFARLPPRLRKTLTYDQGKEMALHRQLSKGVGLNVYFADPHSPWQRGRCENINGLLRQYLPKGTDLSVHSQRDLDRIAWRLNMRPRVSLDVRMPAEVFLERLYGRPVNFSIEDVIAVG</sequence>
<gene>
    <name evidence="8" type="ORF">GLE_4034</name>
</gene>
<dbReference type="SUPFAM" id="SSF53098">
    <property type="entry name" value="Ribonuclease H-like"/>
    <property type="match status" value="1"/>
</dbReference>
<dbReference type="InterPro" id="IPR051917">
    <property type="entry name" value="Transposase-Integrase"/>
</dbReference>
<evidence type="ECO:0000256" key="2">
    <source>
        <dbReference type="ARBA" id="ARBA00006363"/>
    </source>
</evidence>
<feature type="region of interest" description="Disordered" evidence="6">
    <location>
        <begin position="133"/>
        <end position="159"/>
    </location>
</feature>
<comment type="similarity">
    <text evidence="2">Belongs to the transposase IS30 family.</text>
</comment>
<evidence type="ECO:0000256" key="4">
    <source>
        <dbReference type="ARBA" id="ARBA00023125"/>
    </source>
</evidence>
<evidence type="ECO:0000256" key="6">
    <source>
        <dbReference type="SAM" id="MobiDB-lite"/>
    </source>
</evidence>
<dbReference type="PANTHER" id="PTHR10948">
    <property type="entry name" value="TRANSPOSASE"/>
    <property type="match status" value="1"/>
</dbReference>
<dbReference type="PANTHER" id="PTHR10948:SF23">
    <property type="entry name" value="TRANSPOSASE INSI FOR INSERTION SEQUENCE ELEMENT IS30A-RELATED"/>
    <property type="match status" value="1"/>
</dbReference>
<protein>
    <submittedName>
        <fullName evidence="8">ISMsm8, transposase</fullName>
    </submittedName>
</protein>
<dbReference type="PATRIC" id="fig|69.6.peg.3976"/>
<dbReference type="PROSITE" id="PS01043">
    <property type="entry name" value="TRANSPOSASE_IS30"/>
    <property type="match status" value="1"/>
</dbReference>
<keyword evidence="5" id="KW-0233">DNA recombination</keyword>
<evidence type="ECO:0000256" key="3">
    <source>
        <dbReference type="ARBA" id="ARBA00022578"/>
    </source>
</evidence>
<dbReference type="InterPro" id="IPR053392">
    <property type="entry name" value="Transposase_IS30-like"/>
</dbReference>
<dbReference type="PROSITE" id="PS50994">
    <property type="entry name" value="INTEGRASE"/>
    <property type="match status" value="1"/>
</dbReference>
<dbReference type="NCBIfam" id="NF033563">
    <property type="entry name" value="transpos_IS30"/>
    <property type="match status" value="1"/>
</dbReference>
<dbReference type="GO" id="GO:0015074">
    <property type="term" value="P:DNA integration"/>
    <property type="evidence" value="ECO:0007669"/>
    <property type="project" value="InterPro"/>
</dbReference>
<dbReference type="Pfam" id="PF00665">
    <property type="entry name" value="rve"/>
    <property type="match status" value="1"/>
</dbReference>
<evidence type="ECO:0000259" key="7">
    <source>
        <dbReference type="PROSITE" id="PS50994"/>
    </source>
</evidence>